<evidence type="ECO:0000313" key="2">
    <source>
        <dbReference type="Proteomes" id="UP001432027"/>
    </source>
</evidence>
<organism evidence="1 2">
    <name type="scientific">Pristionchus entomophagus</name>
    <dbReference type="NCBI Taxonomy" id="358040"/>
    <lineage>
        <taxon>Eukaryota</taxon>
        <taxon>Metazoa</taxon>
        <taxon>Ecdysozoa</taxon>
        <taxon>Nematoda</taxon>
        <taxon>Chromadorea</taxon>
        <taxon>Rhabditida</taxon>
        <taxon>Rhabditina</taxon>
        <taxon>Diplogasteromorpha</taxon>
        <taxon>Diplogasteroidea</taxon>
        <taxon>Neodiplogasteridae</taxon>
        <taxon>Pristionchus</taxon>
    </lineage>
</organism>
<evidence type="ECO:0000313" key="1">
    <source>
        <dbReference type="EMBL" id="GMS91124.1"/>
    </source>
</evidence>
<comment type="caution">
    <text evidence="1">The sequence shown here is derived from an EMBL/GenBank/DDBJ whole genome shotgun (WGS) entry which is preliminary data.</text>
</comment>
<gene>
    <name evidence="1" type="ORF">PENTCL1PPCAC_13299</name>
</gene>
<keyword evidence="2" id="KW-1185">Reference proteome</keyword>
<name>A0AAV5TBL8_9BILA</name>
<dbReference type="Proteomes" id="UP001432027">
    <property type="component" value="Unassembled WGS sequence"/>
</dbReference>
<reference evidence="1" key="1">
    <citation type="submission" date="2023-10" db="EMBL/GenBank/DDBJ databases">
        <title>Genome assembly of Pristionchus species.</title>
        <authorList>
            <person name="Yoshida K."/>
            <person name="Sommer R.J."/>
        </authorList>
    </citation>
    <scope>NUCLEOTIDE SEQUENCE</scope>
    <source>
        <strain evidence="1">RS0144</strain>
    </source>
</reference>
<feature type="non-terminal residue" evidence="1">
    <location>
        <position position="97"/>
    </location>
</feature>
<dbReference type="EMBL" id="BTSX01000003">
    <property type="protein sequence ID" value="GMS91124.1"/>
    <property type="molecule type" value="Genomic_DNA"/>
</dbReference>
<accession>A0AAV5TBL8</accession>
<proteinExistence type="predicted"/>
<dbReference type="AlphaFoldDB" id="A0AAV5TBL8"/>
<sequence>MQDTLRNIRFDEMAFEIEIGDIWNEIDCNEEVTERLMRIRSRLFHRISLVISTDGKSRALEFLQQFTQNFETKQLRFSIKYEPGLDNALKIMDNFPR</sequence>
<protein>
    <submittedName>
        <fullName evidence="1">Uncharacterized protein</fullName>
    </submittedName>
</protein>